<accession>A0ABV3ST88</accession>
<gene>
    <name evidence="1" type="ORF">AB3X52_00385</name>
</gene>
<dbReference type="RefSeq" id="WP_367990637.1">
    <property type="nucleotide sequence ID" value="NZ_JBFPJR010000001.1"/>
</dbReference>
<sequence>MERVLCESCARDREIREENVSAIKQVLSVSGMPLTTEHEVAFGPVREARHRPGQLAHQIGAPFATIPIPSAGGPAE</sequence>
<protein>
    <submittedName>
        <fullName evidence="1">Uncharacterized protein</fullName>
    </submittedName>
</protein>
<proteinExistence type="predicted"/>
<dbReference type="EMBL" id="JBFPJR010000001">
    <property type="protein sequence ID" value="MEX0426058.1"/>
    <property type="molecule type" value="Genomic_DNA"/>
</dbReference>
<reference evidence="1 2" key="1">
    <citation type="submission" date="2024-07" db="EMBL/GenBank/DDBJ databases">
        <authorList>
            <person name="Lee S."/>
            <person name="Kang M."/>
        </authorList>
    </citation>
    <scope>NUCLEOTIDE SEQUENCE [LARGE SCALE GENOMIC DNA]</scope>
    <source>
        <strain evidence="1 2">DS6</strain>
    </source>
</reference>
<comment type="caution">
    <text evidence="1">The sequence shown here is derived from an EMBL/GenBank/DDBJ whole genome shotgun (WGS) entry which is preliminary data.</text>
</comment>
<organism evidence="1 2">
    <name type="scientific">Nocardioides eburneus</name>
    <dbReference type="NCBI Taxonomy" id="3231482"/>
    <lineage>
        <taxon>Bacteria</taxon>
        <taxon>Bacillati</taxon>
        <taxon>Actinomycetota</taxon>
        <taxon>Actinomycetes</taxon>
        <taxon>Propionibacteriales</taxon>
        <taxon>Nocardioidaceae</taxon>
        <taxon>Nocardioides</taxon>
    </lineage>
</organism>
<name>A0ABV3ST88_9ACTN</name>
<keyword evidence="2" id="KW-1185">Reference proteome</keyword>
<evidence type="ECO:0000313" key="1">
    <source>
        <dbReference type="EMBL" id="MEX0426058.1"/>
    </source>
</evidence>
<evidence type="ECO:0000313" key="2">
    <source>
        <dbReference type="Proteomes" id="UP001556631"/>
    </source>
</evidence>
<dbReference type="Proteomes" id="UP001556631">
    <property type="component" value="Unassembled WGS sequence"/>
</dbReference>